<evidence type="ECO:0000313" key="2">
    <source>
        <dbReference type="EMBL" id="KAF6744571.1"/>
    </source>
</evidence>
<dbReference type="Pfam" id="PF20151">
    <property type="entry name" value="DUF6533"/>
    <property type="match status" value="1"/>
</dbReference>
<sequence length="388" mass="43302">MVLMHINGGVVHRQPDDITRVLLVYTQRLLIISRAKPHGSESSPPCVHVGREQCKSSADRGSRAEICHTRRSFTEVYREAVLQMLPSDSEKQAASLQASQLYFYLTTFDEEVRVIWPQPTLKTGRILFLSTRYLSIITVVLDLITAYALELKFVKRDSKAIMNTSPFRGSLLQTSLVDSDMLCPFLDAISHAVSFWICVYALIGGSRKALLILGSMLIVRHVGGLGHKKVVLSQDLPTKAFVIPVQALQLNFIVSSGAKIIRDHDVCMVGPDDSSTIYPIATCLDLTRTVVINFLGAIVLRPYEDLGRYNLLYIIPKQKLTHTLELYTPLYGAWWFQCTISTLMFEAGYDIDTDTLSVSFDGRAGESDVEGAEGEAMHEIPTLPLRFS</sequence>
<dbReference type="Proteomes" id="UP000521943">
    <property type="component" value="Unassembled WGS sequence"/>
</dbReference>
<reference evidence="2 3" key="1">
    <citation type="submission" date="2020-07" db="EMBL/GenBank/DDBJ databases">
        <title>Comparative genomics of pyrophilous fungi reveals a link between fire events and developmental genes.</title>
        <authorList>
            <consortium name="DOE Joint Genome Institute"/>
            <person name="Steindorff A.S."/>
            <person name="Carver A."/>
            <person name="Calhoun S."/>
            <person name="Stillman K."/>
            <person name="Liu H."/>
            <person name="Lipzen A."/>
            <person name="Pangilinan J."/>
            <person name="Labutti K."/>
            <person name="Bruns T.D."/>
            <person name="Grigoriev I.V."/>
        </authorList>
    </citation>
    <scope>NUCLEOTIDE SEQUENCE [LARGE SCALE GENOMIC DNA]</scope>
    <source>
        <strain evidence="2 3">CBS 144469</strain>
    </source>
</reference>
<evidence type="ECO:0000313" key="3">
    <source>
        <dbReference type="Proteomes" id="UP000521943"/>
    </source>
</evidence>
<comment type="caution">
    <text evidence="2">The sequence shown here is derived from an EMBL/GenBank/DDBJ whole genome shotgun (WGS) entry which is preliminary data.</text>
</comment>
<dbReference type="EMBL" id="JACGCI010000118">
    <property type="protein sequence ID" value="KAF6744571.1"/>
    <property type="molecule type" value="Genomic_DNA"/>
</dbReference>
<evidence type="ECO:0000259" key="1">
    <source>
        <dbReference type="Pfam" id="PF20151"/>
    </source>
</evidence>
<accession>A0A8H6HF05</accession>
<organism evidence="2 3">
    <name type="scientific">Ephemerocybe angulata</name>
    <dbReference type="NCBI Taxonomy" id="980116"/>
    <lineage>
        <taxon>Eukaryota</taxon>
        <taxon>Fungi</taxon>
        <taxon>Dikarya</taxon>
        <taxon>Basidiomycota</taxon>
        <taxon>Agaricomycotina</taxon>
        <taxon>Agaricomycetes</taxon>
        <taxon>Agaricomycetidae</taxon>
        <taxon>Agaricales</taxon>
        <taxon>Agaricineae</taxon>
        <taxon>Psathyrellaceae</taxon>
        <taxon>Ephemerocybe</taxon>
    </lineage>
</organism>
<proteinExistence type="predicted"/>
<dbReference type="InterPro" id="IPR045340">
    <property type="entry name" value="DUF6533"/>
</dbReference>
<protein>
    <recommendedName>
        <fullName evidence="1">DUF6533 domain-containing protein</fullName>
    </recommendedName>
</protein>
<name>A0A8H6HF05_9AGAR</name>
<dbReference type="AlphaFoldDB" id="A0A8H6HF05"/>
<keyword evidence="3" id="KW-1185">Reference proteome</keyword>
<feature type="domain" description="DUF6533" evidence="1">
    <location>
        <begin position="104"/>
        <end position="137"/>
    </location>
</feature>
<gene>
    <name evidence="2" type="ORF">DFP72DRAFT_857364</name>
</gene>